<evidence type="ECO:0000313" key="10">
    <source>
        <dbReference type="Proteomes" id="UP000267821"/>
    </source>
</evidence>
<dbReference type="InterPro" id="IPR006349">
    <property type="entry name" value="PGP_euk"/>
</dbReference>
<gene>
    <name evidence="9" type="ORF">L211DRAFT_790245</name>
</gene>
<feature type="binding site" evidence="8">
    <location>
        <position position="272"/>
    </location>
    <ligand>
        <name>Mg(2+)</name>
        <dbReference type="ChEBI" id="CHEBI:18420"/>
    </ligand>
</feature>
<comment type="cofactor">
    <cofactor evidence="8">
        <name>Mg(2+)</name>
        <dbReference type="ChEBI" id="CHEBI:18420"/>
    </cofactor>
    <text evidence="8">Divalent metal ions. Mg(2+) is the most effective.</text>
</comment>
<feature type="binding site" evidence="7">
    <location>
        <position position="247"/>
    </location>
    <ligand>
        <name>substrate</name>
    </ligand>
</feature>
<feature type="active site" description="Nucleophile" evidence="6">
    <location>
        <position position="50"/>
    </location>
</feature>
<sequence length="323" mass="35294">MGTATPPPAQAQQTIEVAEPIESQKRPVKLTGKPELIREFLARFDVFLFDCDGVLWQGDKLLPKVVETLDVLRNRGKQIVFVTNNSTKSREDYKKKLAKLGIQAEIDEIFGSAYSAAIYISRVLCLPPTERVYILGEAGIEAELRSENITFLGGTDPADSGPMTPSDYETFGPDPTVTVVLCGLDRNICYKKLARAYQFLQNPNCRFLATNIDSTFPTHGKLFPGAGSMSAPLTYMLGGRQPVSLGKPSQAMMAAIEGKFRFDKSRTCMVGDRLNTDITFGIEGGLGGTLAVLTGVNKEDDFLKEGAEVVPDAYLEMLGDLAY</sequence>
<feature type="binding site" evidence="8">
    <location>
        <position position="52"/>
    </location>
    <ligand>
        <name>Mg(2+)</name>
        <dbReference type="ChEBI" id="CHEBI:18420"/>
    </ligand>
</feature>
<name>A0A3N4LFL9_9PEZI</name>
<dbReference type="NCBIfam" id="TIGR01460">
    <property type="entry name" value="HAD-SF-IIA"/>
    <property type="match status" value="1"/>
</dbReference>
<dbReference type="PANTHER" id="PTHR19288">
    <property type="entry name" value="4-NITROPHENYLPHOSPHATASE-RELATED"/>
    <property type="match status" value="1"/>
</dbReference>
<evidence type="ECO:0000256" key="1">
    <source>
        <dbReference type="ARBA" id="ARBA00022801"/>
    </source>
</evidence>
<dbReference type="FunCoup" id="A0A3N4LFL9">
    <property type="interactions" value="558"/>
</dbReference>
<keyword evidence="1 5" id="KW-0378">Hydrolase</keyword>
<dbReference type="InterPro" id="IPR006357">
    <property type="entry name" value="HAD-SF_hydro_IIA"/>
</dbReference>
<organism evidence="9 10">
    <name type="scientific">Terfezia boudieri ATCC MYA-4762</name>
    <dbReference type="NCBI Taxonomy" id="1051890"/>
    <lineage>
        <taxon>Eukaryota</taxon>
        <taxon>Fungi</taxon>
        <taxon>Dikarya</taxon>
        <taxon>Ascomycota</taxon>
        <taxon>Pezizomycotina</taxon>
        <taxon>Pezizomycetes</taxon>
        <taxon>Pezizales</taxon>
        <taxon>Pezizaceae</taxon>
        <taxon>Terfezia</taxon>
    </lineage>
</organism>
<dbReference type="GO" id="GO:0004035">
    <property type="term" value="F:alkaline phosphatase activity"/>
    <property type="evidence" value="ECO:0007669"/>
    <property type="project" value="UniProtKB-ARBA"/>
</dbReference>
<dbReference type="Pfam" id="PF13344">
    <property type="entry name" value="Hydrolase_6"/>
    <property type="match status" value="1"/>
</dbReference>
<dbReference type="PANTHER" id="PTHR19288:SF46">
    <property type="entry name" value="HALOACID DEHALOGENASE-LIKE HYDROLASE DOMAIN-CONTAINING PROTEIN 2"/>
    <property type="match status" value="1"/>
</dbReference>
<keyword evidence="10" id="KW-1185">Reference proteome</keyword>
<dbReference type="InParanoid" id="A0A3N4LFL9"/>
<dbReference type="GO" id="GO:0008967">
    <property type="term" value="F:phosphoglycolate phosphatase activity"/>
    <property type="evidence" value="ECO:0007669"/>
    <property type="project" value="TreeGrafter"/>
</dbReference>
<dbReference type="Pfam" id="PF13242">
    <property type="entry name" value="Hydrolase_like"/>
    <property type="match status" value="1"/>
</dbReference>
<feature type="binding site" evidence="8">
    <location>
        <position position="50"/>
    </location>
    <ligand>
        <name>Mg(2+)</name>
        <dbReference type="ChEBI" id="CHEBI:18420"/>
    </ligand>
</feature>
<comment type="catalytic activity">
    <reaction evidence="2 5">
        <text>4-nitrophenyl phosphate + H2O = 4-nitrophenol + phosphate + H(+)</text>
        <dbReference type="Rhea" id="RHEA:21664"/>
        <dbReference type="ChEBI" id="CHEBI:15377"/>
        <dbReference type="ChEBI" id="CHEBI:15378"/>
        <dbReference type="ChEBI" id="CHEBI:43474"/>
        <dbReference type="ChEBI" id="CHEBI:57917"/>
        <dbReference type="ChEBI" id="CHEBI:61146"/>
        <dbReference type="EC" id="3.1.3.41"/>
    </reaction>
</comment>
<dbReference type="EMBL" id="ML121558">
    <property type="protein sequence ID" value="RPB21684.1"/>
    <property type="molecule type" value="Genomic_DNA"/>
</dbReference>
<dbReference type="GO" id="GO:0046872">
    <property type="term" value="F:metal ion binding"/>
    <property type="evidence" value="ECO:0007669"/>
    <property type="project" value="UniProtKB-KW"/>
</dbReference>
<dbReference type="InterPro" id="IPR023214">
    <property type="entry name" value="HAD_sf"/>
</dbReference>
<evidence type="ECO:0000256" key="4">
    <source>
        <dbReference type="ARBA" id="ARBA00069197"/>
    </source>
</evidence>
<dbReference type="Gene3D" id="3.40.50.1000">
    <property type="entry name" value="HAD superfamily/HAD-like"/>
    <property type="match status" value="2"/>
</dbReference>
<evidence type="ECO:0000313" key="9">
    <source>
        <dbReference type="EMBL" id="RPB21684.1"/>
    </source>
</evidence>
<dbReference type="SUPFAM" id="SSF56784">
    <property type="entry name" value="HAD-like"/>
    <property type="match status" value="1"/>
</dbReference>
<feature type="active site" description="Proton donor" evidence="6">
    <location>
        <position position="52"/>
    </location>
</feature>
<evidence type="ECO:0000256" key="8">
    <source>
        <dbReference type="PIRSR" id="PIRSR000915-3"/>
    </source>
</evidence>
<dbReference type="InterPro" id="IPR036412">
    <property type="entry name" value="HAD-like_sf"/>
</dbReference>
<dbReference type="OrthoDB" id="413953at2759"/>
<evidence type="ECO:0000256" key="3">
    <source>
        <dbReference type="ARBA" id="ARBA00066659"/>
    </source>
</evidence>
<dbReference type="FunFam" id="3.40.50.1000:FF:000039">
    <property type="entry name" value="Phosphoglycolate phosphatase"/>
    <property type="match status" value="1"/>
</dbReference>
<dbReference type="AlphaFoldDB" id="A0A3N4LFL9"/>
<dbReference type="STRING" id="1051890.A0A3N4LFL9"/>
<dbReference type="NCBIfam" id="TIGR01452">
    <property type="entry name" value="PGP_euk"/>
    <property type="match status" value="1"/>
</dbReference>
<evidence type="ECO:0000256" key="6">
    <source>
        <dbReference type="PIRSR" id="PIRSR000915-1"/>
    </source>
</evidence>
<dbReference type="PIRSF" id="PIRSF000915">
    <property type="entry name" value="PGP-type_phosphatase"/>
    <property type="match status" value="1"/>
</dbReference>
<keyword evidence="8" id="KW-0479">Metal-binding</keyword>
<evidence type="ECO:0000256" key="2">
    <source>
        <dbReference type="ARBA" id="ARBA00050247"/>
    </source>
</evidence>
<dbReference type="GO" id="GO:0005737">
    <property type="term" value="C:cytoplasm"/>
    <property type="evidence" value="ECO:0007669"/>
    <property type="project" value="TreeGrafter"/>
</dbReference>
<dbReference type="EC" id="3.1.3.41" evidence="3 5"/>
<accession>A0A3N4LFL9</accession>
<keyword evidence="8" id="KW-0460">Magnesium</keyword>
<evidence type="ECO:0000256" key="7">
    <source>
        <dbReference type="PIRSR" id="PIRSR000915-2"/>
    </source>
</evidence>
<proteinExistence type="predicted"/>
<dbReference type="Proteomes" id="UP000267821">
    <property type="component" value="Unassembled WGS sequence"/>
</dbReference>
<reference evidence="9 10" key="1">
    <citation type="journal article" date="2018" name="Nat. Ecol. Evol.">
        <title>Pezizomycetes genomes reveal the molecular basis of ectomycorrhizal truffle lifestyle.</title>
        <authorList>
            <person name="Murat C."/>
            <person name="Payen T."/>
            <person name="Noel B."/>
            <person name="Kuo A."/>
            <person name="Morin E."/>
            <person name="Chen J."/>
            <person name="Kohler A."/>
            <person name="Krizsan K."/>
            <person name="Balestrini R."/>
            <person name="Da Silva C."/>
            <person name="Montanini B."/>
            <person name="Hainaut M."/>
            <person name="Levati E."/>
            <person name="Barry K.W."/>
            <person name="Belfiori B."/>
            <person name="Cichocki N."/>
            <person name="Clum A."/>
            <person name="Dockter R.B."/>
            <person name="Fauchery L."/>
            <person name="Guy J."/>
            <person name="Iotti M."/>
            <person name="Le Tacon F."/>
            <person name="Lindquist E.A."/>
            <person name="Lipzen A."/>
            <person name="Malagnac F."/>
            <person name="Mello A."/>
            <person name="Molinier V."/>
            <person name="Miyauchi S."/>
            <person name="Poulain J."/>
            <person name="Riccioni C."/>
            <person name="Rubini A."/>
            <person name="Sitrit Y."/>
            <person name="Splivallo R."/>
            <person name="Traeger S."/>
            <person name="Wang M."/>
            <person name="Zifcakova L."/>
            <person name="Wipf D."/>
            <person name="Zambonelli A."/>
            <person name="Paolocci F."/>
            <person name="Nowrousian M."/>
            <person name="Ottonello S."/>
            <person name="Baldrian P."/>
            <person name="Spatafora J.W."/>
            <person name="Henrissat B."/>
            <person name="Nagy L.G."/>
            <person name="Aury J.M."/>
            <person name="Wincker P."/>
            <person name="Grigoriev I.V."/>
            <person name="Bonfante P."/>
            <person name="Martin F.M."/>
        </authorList>
    </citation>
    <scope>NUCLEOTIDE SEQUENCE [LARGE SCALE GENOMIC DNA]</scope>
    <source>
        <strain evidence="9 10">ATCC MYA-4762</strain>
    </source>
</reference>
<evidence type="ECO:0000256" key="5">
    <source>
        <dbReference type="PIRNR" id="PIRNR000915"/>
    </source>
</evidence>
<protein>
    <recommendedName>
        <fullName evidence="4 5">4-nitrophenylphosphatase</fullName>
        <shortName evidence="5">PNPPase</shortName>
        <ecNumber evidence="3 5">3.1.3.41</ecNumber>
    </recommendedName>
</protein>